<gene>
    <name evidence="3" type="primary">LOC103519150</name>
</gene>
<keyword evidence="1" id="KW-1133">Transmembrane helix</keyword>
<dbReference type="Proteomes" id="UP000079169">
    <property type="component" value="Unplaced"/>
</dbReference>
<protein>
    <submittedName>
        <fullName evidence="3">Uncharacterized protein LOC103519150 isoform X1</fullName>
    </submittedName>
</protein>
<dbReference type="RefSeq" id="XP_017303579.2">
    <property type="nucleotide sequence ID" value="XM_017448090.2"/>
</dbReference>
<evidence type="ECO:0000256" key="1">
    <source>
        <dbReference type="SAM" id="Phobius"/>
    </source>
</evidence>
<sequence>MSHLTAHITQWSNMSYPLYSTGPSFFLEFFSSVPFSSLQECMGGFLINAKQIEVKPLISIKTSVNYPIIQFSHLTTVHLFVSVAFLSTFMCSMCIVVQYFIRYYKYNLAQALDEKDHPYYSSEYCTKKFWKRHSIVTTSTSTLMSEGISNSLRKCEDRSPKFIVTKNHKVSKV</sequence>
<dbReference type="AlphaFoldDB" id="A0A1S4EN38"/>
<dbReference type="KEGG" id="dci:103519150"/>
<dbReference type="GeneID" id="103519150"/>
<reference evidence="3" key="1">
    <citation type="submission" date="2025-08" db="UniProtKB">
        <authorList>
            <consortium name="RefSeq"/>
        </authorList>
    </citation>
    <scope>IDENTIFICATION</scope>
</reference>
<keyword evidence="1" id="KW-0812">Transmembrane</keyword>
<keyword evidence="2" id="KW-1185">Reference proteome</keyword>
<evidence type="ECO:0000313" key="2">
    <source>
        <dbReference type="Proteomes" id="UP000079169"/>
    </source>
</evidence>
<evidence type="ECO:0000313" key="3">
    <source>
        <dbReference type="RefSeq" id="XP_017303579.2"/>
    </source>
</evidence>
<proteinExistence type="predicted"/>
<name>A0A1S4EN38_DIACI</name>
<organism evidence="2 3">
    <name type="scientific">Diaphorina citri</name>
    <name type="common">Asian citrus psyllid</name>
    <dbReference type="NCBI Taxonomy" id="121845"/>
    <lineage>
        <taxon>Eukaryota</taxon>
        <taxon>Metazoa</taxon>
        <taxon>Ecdysozoa</taxon>
        <taxon>Arthropoda</taxon>
        <taxon>Hexapoda</taxon>
        <taxon>Insecta</taxon>
        <taxon>Pterygota</taxon>
        <taxon>Neoptera</taxon>
        <taxon>Paraneoptera</taxon>
        <taxon>Hemiptera</taxon>
        <taxon>Sternorrhyncha</taxon>
        <taxon>Psylloidea</taxon>
        <taxon>Psyllidae</taxon>
        <taxon>Diaphorininae</taxon>
        <taxon>Diaphorina</taxon>
    </lineage>
</organism>
<feature type="transmembrane region" description="Helical" evidence="1">
    <location>
        <begin position="79"/>
        <end position="101"/>
    </location>
</feature>
<accession>A0A1S4EN38</accession>
<keyword evidence="1" id="KW-0472">Membrane</keyword>
<dbReference type="PaxDb" id="121845-A0A1S4EN38"/>